<dbReference type="EMBL" id="SOPW01000015">
    <property type="protein sequence ID" value="TFB14697.1"/>
    <property type="molecule type" value="Genomic_DNA"/>
</dbReference>
<dbReference type="OrthoDB" id="8075495at2"/>
<reference evidence="6 7" key="1">
    <citation type="submission" date="2019-03" db="EMBL/GenBank/DDBJ databases">
        <authorList>
            <person name="He R.-H."/>
        </authorList>
    </citation>
    <scope>NUCLEOTIDE SEQUENCE [LARGE SCALE GENOMIC DNA]</scope>
    <source>
        <strain evidence="7">SH 714</strain>
    </source>
</reference>
<evidence type="ECO:0000256" key="1">
    <source>
        <dbReference type="ARBA" id="ARBA00004141"/>
    </source>
</evidence>
<evidence type="ECO:0000313" key="7">
    <source>
        <dbReference type="Proteomes" id="UP000297975"/>
    </source>
</evidence>
<feature type="transmembrane region" description="Helical" evidence="5">
    <location>
        <begin position="106"/>
        <end position="128"/>
    </location>
</feature>
<keyword evidence="4 5" id="KW-0472">Membrane</keyword>
<dbReference type="InterPro" id="IPR003339">
    <property type="entry name" value="ABC/ECF_trnsptr_transmembrane"/>
</dbReference>
<name>A0A4Y8IGX2_9BACI</name>
<sequence>MNSLIIGQYVPKESIIHQLDSRLKISIVFIYVIILFAAETSLNYLLFFILSILCMSLTQIKLSFIIKGLKPVWFLIVITFVLHIILTREGDIWFDIFGFPVYKEAIIKGFEIALRFFLLILMTTLLTLTTSPIAITDAVEELLSPLKKVNVPVHELALTMSISLRFIPTLIQEVDKISKAQASRGLDFRTGKMKDRVQAIIPLILPLFISAFKRAEELAFAMEARGYRGGEGRTKYRELRFKNADYIAGLSFILFLVGFIITR</sequence>
<evidence type="ECO:0000256" key="2">
    <source>
        <dbReference type="ARBA" id="ARBA00022692"/>
    </source>
</evidence>
<dbReference type="GO" id="GO:0005886">
    <property type="term" value="C:plasma membrane"/>
    <property type="evidence" value="ECO:0007669"/>
    <property type="project" value="TreeGrafter"/>
</dbReference>
<evidence type="ECO:0000256" key="5">
    <source>
        <dbReference type="SAM" id="Phobius"/>
    </source>
</evidence>
<feature type="transmembrane region" description="Helical" evidence="5">
    <location>
        <begin position="21"/>
        <end position="38"/>
    </location>
</feature>
<comment type="subcellular location">
    <subcellularLocation>
        <location evidence="1">Membrane</location>
        <topology evidence="1">Multi-pass membrane protein</topology>
    </subcellularLocation>
</comment>
<accession>A0A4Y8IGX2</accession>
<keyword evidence="3 5" id="KW-1133">Transmembrane helix</keyword>
<organism evidence="6 7">
    <name type="scientific">Filobacillus milosensis</name>
    <dbReference type="NCBI Taxonomy" id="94137"/>
    <lineage>
        <taxon>Bacteria</taxon>
        <taxon>Bacillati</taxon>
        <taxon>Bacillota</taxon>
        <taxon>Bacilli</taxon>
        <taxon>Bacillales</taxon>
        <taxon>Bacillaceae</taxon>
        <taxon>Filobacillus</taxon>
    </lineage>
</organism>
<dbReference type="PANTHER" id="PTHR33514">
    <property type="entry name" value="PROTEIN ABCI12, CHLOROPLASTIC"/>
    <property type="match status" value="1"/>
</dbReference>
<dbReference type="RefSeq" id="WP_134340893.1">
    <property type="nucleotide sequence ID" value="NZ_SOPW01000015.1"/>
</dbReference>
<evidence type="ECO:0000313" key="6">
    <source>
        <dbReference type="EMBL" id="TFB14697.1"/>
    </source>
</evidence>
<dbReference type="AlphaFoldDB" id="A0A4Y8IGX2"/>
<evidence type="ECO:0000256" key="3">
    <source>
        <dbReference type="ARBA" id="ARBA00022989"/>
    </source>
</evidence>
<comment type="caution">
    <text evidence="6">The sequence shown here is derived from an EMBL/GenBank/DDBJ whole genome shotgun (WGS) entry which is preliminary data.</text>
</comment>
<dbReference type="Pfam" id="PF02361">
    <property type="entry name" value="CbiQ"/>
    <property type="match status" value="1"/>
</dbReference>
<keyword evidence="2 5" id="KW-0812">Transmembrane</keyword>
<feature type="transmembrane region" description="Helical" evidence="5">
    <location>
        <begin position="69"/>
        <end position="86"/>
    </location>
</feature>
<evidence type="ECO:0000256" key="4">
    <source>
        <dbReference type="ARBA" id="ARBA00023136"/>
    </source>
</evidence>
<feature type="transmembrane region" description="Helical" evidence="5">
    <location>
        <begin position="243"/>
        <end position="261"/>
    </location>
</feature>
<protein>
    <submittedName>
        <fullName evidence="6">Energy-coupling factor transporter transmembrane protein EcfT</fullName>
    </submittedName>
</protein>
<dbReference type="PANTHER" id="PTHR33514:SF13">
    <property type="entry name" value="PROTEIN ABCI12, CHLOROPLASTIC"/>
    <property type="match status" value="1"/>
</dbReference>
<keyword evidence="7" id="KW-1185">Reference proteome</keyword>
<dbReference type="CDD" id="cd16914">
    <property type="entry name" value="EcfT"/>
    <property type="match status" value="1"/>
</dbReference>
<proteinExistence type="predicted"/>
<dbReference type="Proteomes" id="UP000297975">
    <property type="component" value="Unassembled WGS sequence"/>
</dbReference>
<gene>
    <name evidence="6" type="ORF">E3U55_12915</name>
</gene>